<reference evidence="1" key="1">
    <citation type="submission" date="2023-07" db="EMBL/GenBank/DDBJ databases">
        <title>Comparative genomics of wheat-associated soil bacteria to identify genetic determinants of phenazine resistance.</title>
        <authorList>
            <person name="Mouncey N."/>
        </authorList>
    </citation>
    <scope>NUCLEOTIDE SEQUENCE</scope>
    <source>
        <strain evidence="1">V4I22</strain>
    </source>
</reference>
<proteinExistence type="predicted"/>
<dbReference type="Proteomes" id="UP001234216">
    <property type="component" value="Unassembled WGS sequence"/>
</dbReference>
<name>A0AAW8FY40_9ACTN</name>
<sequence>METGTYVFALATARVDGTDLLLAAGADEMVRAWDAETGEPIGLSVNGVAVSGLPSGSLPGVGAAVGWLLIQLRPPRSRW</sequence>
<protein>
    <recommendedName>
        <fullName evidence="3">WD40 repeat domain-containing protein</fullName>
    </recommendedName>
</protein>
<organism evidence="1 2">
    <name type="scientific">Streptomyces canus</name>
    <dbReference type="NCBI Taxonomy" id="58343"/>
    <lineage>
        <taxon>Bacteria</taxon>
        <taxon>Bacillati</taxon>
        <taxon>Actinomycetota</taxon>
        <taxon>Actinomycetes</taxon>
        <taxon>Kitasatosporales</taxon>
        <taxon>Streptomycetaceae</taxon>
        <taxon>Streptomyces</taxon>
        <taxon>Streptomyces aurantiacus group</taxon>
    </lineage>
</organism>
<dbReference type="AlphaFoldDB" id="A0AAW8FY40"/>
<accession>A0AAW8FY40</accession>
<dbReference type="EMBL" id="JAUSZV010000006">
    <property type="protein sequence ID" value="MDQ0913598.1"/>
    <property type="molecule type" value="Genomic_DNA"/>
</dbReference>
<evidence type="ECO:0008006" key="3">
    <source>
        <dbReference type="Google" id="ProtNLM"/>
    </source>
</evidence>
<gene>
    <name evidence="1" type="ORF">QFZ22_009670</name>
</gene>
<comment type="caution">
    <text evidence="1">The sequence shown here is derived from an EMBL/GenBank/DDBJ whole genome shotgun (WGS) entry which is preliminary data.</text>
</comment>
<evidence type="ECO:0000313" key="2">
    <source>
        <dbReference type="Proteomes" id="UP001234216"/>
    </source>
</evidence>
<evidence type="ECO:0000313" key="1">
    <source>
        <dbReference type="EMBL" id="MDQ0913598.1"/>
    </source>
</evidence>